<reference evidence="1" key="1">
    <citation type="submission" date="2014-11" db="EMBL/GenBank/DDBJ databases">
        <authorList>
            <person name="Amaro Gonzalez C."/>
        </authorList>
    </citation>
    <scope>NUCLEOTIDE SEQUENCE</scope>
</reference>
<proteinExistence type="predicted"/>
<evidence type="ECO:0000313" key="1">
    <source>
        <dbReference type="EMBL" id="JAH76063.1"/>
    </source>
</evidence>
<protein>
    <submittedName>
        <fullName evidence="1">Uncharacterized protein</fullName>
    </submittedName>
</protein>
<dbReference type="AlphaFoldDB" id="A0A0E9VFT5"/>
<accession>A0A0E9VFT5</accession>
<reference evidence="1" key="2">
    <citation type="journal article" date="2015" name="Fish Shellfish Immunol.">
        <title>Early steps in the European eel (Anguilla anguilla)-Vibrio vulnificus interaction in the gills: Role of the RtxA13 toxin.</title>
        <authorList>
            <person name="Callol A."/>
            <person name="Pajuelo D."/>
            <person name="Ebbesson L."/>
            <person name="Teles M."/>
            <person name="MacKenzie S."/>
            <person name="Amaro C."/>
        </authorList>
    </citation>
    <scope>NUCLEOTIDE SEQUENCE</scope>
</reference>
<name>A0A0E9VFT5_ANGAN</name>
<organism evidence="1">
    <name type="scientific">Anguilla anguilla</name>
    <name type="common">European freshwater eel</name>
    <name type="synonym">Muraena anguilla</name>
    <dbReference type="NCBI Taxonomy" id="7936"/>
    <lineage>
        <taxon>Eukaryota</taxon>
        <taxon>Metazoa</taxon>
        <taxon>Chordata</taxon>
        <taxon>Craniata</taxon>
        <taxon>Vertebrata</taxon>
        <taxon>Euteleostomi</taxon>
        <taxon>Actinopterygii</taxon>
        <taxon>Neopterygii</taxon>
        <taxon>Teleostei</taxon>
        <taxon>Anguilliformes</taxon>
        <taxon>Anguillidae</taxon>
        <taxon>Anguilla</taxon>
    </lineage>
</organism>
<dbReference type="EMBL" id="GBXM01032514">
    <property type="protein sequence ID" value="JAH76063.1"/>
    <property type="molecule type" value="Transcribed_RNA"/>
</dbReference>
<sequence length="29" mass="3174">MFCNNSVSEQIGQGAMAHSPRHFNGNVHC</sequence>